<evidence type="ECO:0000313" key="4">
    <source>
        <dbReference type="Proteomes" id="UP000244090"/>
    </source>
</evidence>
<gene>
    <name evidence="3" type="ORF">C8N46_101505</name>
</gene>
<comment type="similarity">
    <text evidence="1">Belongs to the UPF0213 family.</text>
</comment>
<evidence type="ECO:0000256" key="1">
    <source>
        <dbReference type="ARBA" id="ARBA00007435"/>
    </source>
</evidence>
<sequence length="146" mass="17582">MKQIVIPLKQNKKRIQIVIPATCTELVEVRQESTRNNMYKTIHQYYVYILSNKKNGTLYIGITNNLERRVFEHKNKLVDGFTKKYNLTKLMYYEIFQHVDEAIKREKRLKKWKRQWKINLIEEKNPNWKDIASDWATNMDSATSAE</sequence>
<feature type="domain" description="GIY-YIG" evidence="2">
    <location>
        <begin position="43"/>
        <end position="120"/>
    </location>
</feature>
<dbReference type="InterPro" id="IPR035901">
    <property type="entry name" value="GIY-YIG_endonuc_sf"/>
</dbReference>
<dbReference type="PANTHER" id="PTHR34477:SF5">
    <property type="entry name" value="BSL5627 PROTEIN"/>
    <property type="match status" value="1"/>
</dbReference>
<comment type="caution">
    <text evidence="3">The sequence shown here is derived from an EMBL/GenBank/DDBJ whole genome shotgun (WGS) entry which is preliminary data.</text>
</comment>
<reference evidence="3 4" key="1">
    <citation type="submission" date="2018-04" db="EMBL/GenBank/DDBJ databases">
        <title>Genomic Encyclopedia of Archaeal and Bacterial Type Strains, Phase II (KMG-II): from individual species to whole genera.</title>
        <authorList>
            <person name="Goeker M."/>
        </authorList>
    </citation>
    <scope>NUCLEOTIDE SEQUENCE [LARGE SCALE GENOMIC DNA]</scope>
    <source>
        <strain evidence="3 4">DSM 25731</strain>
    </source>
</reference>
<keyword evidence="4" id="KW-1185">Reference proteome</keyword>
<proteinExistence type="inferred from homology"/>
<dbReference type="InterPro" id="IPR050190">
    <property type="entry name" value="UPF0213_domain"/>
</dbReference>
<evidence type="ECO:0000313" key="3">
    <source>
        <dbReference type="EMBL" id="PTX63896.1"/>
    </source>
</evidence>
<dbReference type="Gene3D" id="3.40.1440.10">
    <property type="entry name" value="GIY-YIG endonuclease"/>
    <property type="match status" value="1"/>
</dbReference>
<name>A0A2T6C6L0_9FLAO</name>
<dbReference type="PANTHER" id="PTHR34477">
    <property type="entry name" value="UPF0213 PROTEIN YHBQ"/>
    <property type="match status" value="1"/>
</dbReference>
<organism evidence="3 4">
    <name type="scientific">Kordia periserrulae</name>
    <dbReference type="NCBI Taxonomy" id="701523"/>
    <lineage>
        <taxon>Bacteria</taxon>
        <taxon>Pseudomonadati</taxon>
        <taxon>Bacteroidota</taxon>
        <taxon>Flavobacteriia</taxon>
        <taxon>Flavobacteriales</taxon>
        <taxon>Flavobacteriaceae</taxon>
        <taxon>Kordia</taxon>
    </lineage>
</organism>
<dbReference type="Pfam" id="PF01541">
    <property type="entry name" value="GIY-YIG"/>
    <property type="match status" value="1"/>
</dbReference>
<protein>
    <submittedName>
        <fullName evidence="3">Putative GIY-YIG superfamily endonuclease</fullName>
    </submittedName>
</protein>
<keyword evidence="3" id="KW-0255">Endonuclease</keyword>
<dbReference type="SUPFAM" id="SSF82771">
    <property type="entry name" value="GIY-YIG endonuclease"/>
    <property type="match status" value="1"/>
</dbReference>
<keyword evidence="3" id="KW-0540">Nuclease</keyword>
<keyword evidence="3" id="KW-0378">Hydrolase</keyword>
<dbReference type="EMBL" id="QBKT01000001">
    <property type="protein sequence ID" value="PTX63896.1"/>
    <property type="molecule type" value="Genomic_DNA"/>
</dbReference>
<evidence type="ECO:0000259" key="2">
    <source>
        <dbReference type="PROSITE" id="PS50164"/>
    </source>
</evidence>
<dbReference type="CDD" id="cd10448">
    <property type="entry name" value="GIY-YIG_unchar_3"/>
    <property type="match status" value="1"/>
</dbReference>
<dbReference type="GO" id="GO:0004519">
    <property type="term" value="F:endonuclease activity"/>
    <property type="evidence" value="ECO:0007669"/>
    <property type="project" value="UniProtKB-KW"/>
</dbReference>
<dbReference type="AlphaFoldDB" id="A0A2T6C6L0"/>
<dbReference type="RefSeq" id="WP_317046659.1">
    <property type="nucleotide sequence ID" value="NZ_QBKT01000001.1"/>
</dbReference>
<dbReference type="SMART" id="SM00465">
    <property type="entry name" value="GIYc"/>
    <property type="match status" value="1"/>
</dbReference>
<accession>A0A2T6C6L0</accession>
<dbReference type="PROSITE" id="PS50164">
    <property type="entry name" value="GIY_YIG"/>
    <property type="match status" value="1"/>
</dbReference>
<dbReference type="InterPro" id="IPR000305">
    <property type="entry name" value="GIY-YIG_endonuc"/>
</dbReference>
<dbReference type="Proteomes" id="UP000244090">
    <property type="component" value="Unassembled WGS sequence"/>
</dbReference>